<dbReference type="CDD" id="cd05233">
    <property type="entry name" value="SDR_c"/>
    <property type="match status" value="1"/>
</dbReference>
<organism evidence="4 5">
    <name type="scientific">Durusdinium trenchii</name>
    <dbReference type="NCBI Taxonomy" id="1381693"/>
    <lineage>
        <taxon>Eukaryota</taxon>
        <taxon>Sar</taxon>
        <taxon>Alveolata</taxon>
        <taxon>Dinophyceae</taxon>
        <taxon>Suessiales</taxon>
        <taxon>Symbiodiniaceae</taxon>
        <taxon>Durusdinium</taxon>
    </lineage>
</organism>
<dbReference type="InterPro" id="IPR036291">
    <property type="entry name" value="NAD(P)-bd_dom_sf"/>
</dbReference>
<dbReference type="SUPFAM" id="SSF51735">
    <property type="entry name" value="NAD(P)-binding Rossmann-fold domains"/>
    <property type="match status" value="1"/>
</dbReference>
<evidence type="ECO:0000313" key="4">
    <source>
        <dbReference type="EMBL" id="CAK9044690.1"/>
    </source>
</evidence>
<dbReference type="InterPro" id="IPR020904">
    <property type="entry name" value="Sc_DH/Rdtase_CS"/>
</dbReference>
<dbReference type="PRINTS" id="PR00081">
    <property type="entry name" value="GDHRDH"/>
</dbReference>
<dbReference type="Gene3D" id="3.40.50.720">
    <property type="entry name" value="NAD(P)-binding Rossmann-like Domain"/>
    <property type="match status" value="1"/>
</dbReference>
<dbReference type="PANTHER" id="PTHR43391:SF82">
    <property type="entry name" value="OXIDOREDUCTASE SADH-RELATED"/>
    <property type="match status" value="1"/>
</dbReference>
<dbReference type="Pfam" id="PF00106">
    <property type="entry name" value="adh_short"/>
    <property type="match status" value="1"/>
</dbReference>
<keyword evidence="2" id="KW-0560">Oxidoreductase</keyword>
<dbReference type="EMBL" id="CAXAMM010018950">
    <property type="protein sequence ID" value="CAK9044690.1"/>
    <property type="molecule type" value="Genomic_DNA"/>
</dbReference>
<gene>
    <name evidence="4" type="ORF">SCF082_LOCUS25358</name>
</gene>
<dbReference type="InterPro" id="IPR002347">
    <property type="entry name" value="SDR_fam"/>
</dbReference>
<evidence type="ECO:0000256" key="3">
    <source>
        <dbReference type="RuleBase" id="RU000363"/>
    </source>
</evidence>
<dbReference type="Proteomes" id="UP001642464">
    <property type="component" value="Unassembled WGS sequence"/>
</dbReference>
<dbReference type="PROSITE" id="PS00061">
    <property type="entry name" value="ADH_SHORT"/>
    <property type="match status" value="1"/>
</dbReference>
<evidence type="ECO:0000256" key="1">
    <source>
        <dbReference type="ARBA" id="ARBA00006484"/>
    </source>
</evidence>
<comment type="caution">
    <text evidence="4">The sequence shown here is derived from an EMBL/GenBank/DDBJ whole genome shotgun (WGS) entry which is preliminary data.</text>
</comment>
<keyword evidence="5" id="KW-1185">Reference proteome</keyword>
<evidence type="ECO:0000313" key="5">
    <source>
        <dbReference type="Proteomes" id="UP001642464"/>
    </source>
</evidence>
<name>A0ABP0M371_9DINO</name>
<accession>A0ABP0M371</accession>
<evidence type="ECO:0000256" key="2">
    <source>
        <dbReference type="ARBA" id="ARBA00023002"/>
    </source>
</evidence>
<protein>
    <submittedName>
        <fullName evidence="4">Oxidoreductase SadH</fullName>
    </submittedName>
</protein>
<comment type="similarity">
    <text evidence="1 3">Belongs to the short-chain dehydrogenases/reductases (SDR) family.</text>
</comment>
<reference evidence="4 5" key="1">
    <citation type="submission" date="2024-02" db="EMBL/GenBank/DDBJ databases">
        <authorList>
            <person name="Chen Y."/>
            <person name="Shah S."/>
            <person name="Dougan E. K."/>
            <person name="Thang M."/>
            <person name="Chan C."/>
        </authorList>
    </citation>
    <scope>NUCLEOTIDE SEQUENCE [LARGE SCALE GENOMIC DNA]</scope>
</reference>
<proteinExistence type="inferred from homology"/>
<dbReference type="PRINTS" id="PR00080">
    <property type="entry name" value="SDRFAMILY"/>
</dbReference>
<feature type="non-terminal residue" evidence="4">
    <location>
        <position position="1"/>
    </location>
</feature>
<dbReference type="PANTHER" id="PTHR43391">
    <property type="entry name" value="RETINOL DEHYDROGENASE-RELATED"/>
    <property type="match status" value="1"/>
</dbReference>
<sequence>ATAIELARKGCHLALSDISETSLEETAELLAGFPIRVSTHLVNVSDRDAVYRYAEDAVSEHGKINLIMNNAGVGLGETVENMSYENFEWLMNINFWGVVYGTKAFLPHLKRSGEGHIINISSVFGIIGVPTQSAYNAAKFAVRGFTESLREELDIESCGVSATSVHPGGVKTNIARNSRMGDMGGMSFDSKEEIADMFEKIALTTPESAARTILSGVRKNQRRVLVGADAVMLDTAQRLMPTGYQRLLETLFRVNRRKKTAPKQSA</sequence>